<evidence type="ECO:0000256" key="4">
    <source>
        <dbReference type="SAM" id="MobiDB-lite"/>
    </source>
</evidence>
<protein>
    <submittedName>
        <fullName evidence="6">Unplaced genomic scaffold scaffold_69, whole genome shotgun sequence</fullName>
    </submittedName>
</protein>
<dbReference type="InterPro" id="IPR024055">
    <property type="entry name" value="TIF2_asu_C"/>
</dbReference>
<dbReference type="SMART" id="SM00316">
    <property type="entry name" value="S1"/>
    <property type="match status" value="1"/>
</dbReference>
<dbReference type="FunFam" id="3.30.70.1130:FF:000001">
    <property type="entry name" value="Eukaryotic translation initiation factor 2 subunit 1"/>
    <property type="match status" value="1"/>
</dbReference>
<feature type="domain" description="S1 motif" evidence="5">
    <location>
        <begin position="12"/>
        <end position="83"/>
    </location>
</feature>
<name>A0A0C9W8D8_9AGAM</name>
<dbReference type="PROSITE" id="PS50126">
    <property type="entry name" value="S1"/>
    <property type="match status" value="1"/>
</dbReference>
<evidence type="ECO:0000256" key="2">
    <source>
        <dbReference type="ARBA" id="ARBA00022540"/>
    </source>
</evidence>
<evidence type="ECO:0000256" key="3">
    <source>
        <dbReference type="ARBA" id="ARBA00022917"/>
    </source>
</evidence>
<feature type="compositionally biased region" description="Low complexity" evidence="4">
    <location>
        <begin position="120"/>
        <end position="152"/>
    </location>
</feature>
<evidence type="ECO:0000259" key="5">
    <source>
        <dbReference type="PROSITE" id="PS50126"/>
    </source>
</evidence>
<organism evidence="6 7">
    <name type="scientific">Hydnomerulius pinastri MD-312</name>
    <dbReference type="NCBI Taxonomy" id="994086"/>
    <lineage>
        <taxon>Eukaryota</taxon>
        <taxon>Fungi</taxon>
        <taxon>Dikarya</taxon>
        <taxon>Basidiomycota</taxon>
        <taxon>Agaricomycotina</taxon>
        <taxon>Agaricomycetes</taxon>
        <taxon>Agaricomycetidae</taxon>
        <taxon>Boletales</taxon>
        <taxon>Boletales incertae sedis</taxon>
        <taxon>Leucogyrophana</taxon>
    </lineage>
</organism>
<dbReference type="Proteomes" id="UP000053820">
    <property type="component" value="Unassembled WGS sequence"/>
</dbReference>
<dbReference type="FunFam" id="2.40.50.140:FF:000015">
    <property type="entry name" value="Eukaryotic translation initiation factor 2 subunit alpha"/>
    <property type="match status" value="1"/>
</dbReference>
<dbReference type="SUPFAM" id="SSF110993">
    <property type="entry name" value="eIF-2-alpha, C-terminal domain"/>
    <property type="match status" value="1"/>
</dbReference>
<sequence>MRYYEQRYPEVDELVMVQVRQIAEMGAYVKLLEYDNIEGMILLSELSRRRIRSIQKLIRVGRNEVVVVLRVDREKGYIDLSKRRVSPEDITKCEERYMKSKAVASIMRHVASKLPSIDAAPATAEDPTPASAPSADAAPAEEGAVPAAAGEPVAEKENAAPLAGADKDTKKARRAAKKADATATANGEDGEEGGHGGPNEEARLERLYEQVAWPLGKTYGHPYDAFKLALTEQDTVISSLAIPPTPSTVSILTSTIARRLTPQPIKLRADIELTCYTPAGIDAIKKALRAGEKESNETVPIKAKLVAPPLYVLSTNATDKYAAVDRLERAIESIQGSIESQGGALIVKMKPKAVSETEEQDLAQLMAKAGQENAEVSGDEDEEEGV</sequence>
<dbReference type="HOGENOM" id="CLU_033458_0_1_1"/>
<dbReference type="GO" id="GO:0043022">
    <property type="term" value="F:ribosome binding"/>
    <property type="evidence" value="ECO:0007669"/>
    <property type="project" value="TreeGrafter"/>
</dbReference>
<dbReference type="Gene3D" id="1.10.150.190">
    <property type="entry name" value="Translation initiation factor 2, subunit 1, domain 2"/>
    <property type="match status" value="2"/>
</dbReference>
<dbReference type="InterPro" id="IPR044126">
    <property type="entry name" value="S1_IF2_alpha"/>
</dbReference>
<feature type="region of interest" description="Disordered" evidence="4">
    <location>
        <begin position="120"/>
        <end position="200"/>
    </location>
</feature>
<dbReference type="CDD" id="cd04452">
    <property type="entry name" value="S1_IF2_alpha"/>
    <property type="match status" value="1"/>
</dbReference>
<dbReference type="OrthoDB" id="1685042at2759"/>
<keyword evidence="7" id="KW-1185">Reference proteome</keyword>
<dbReference type="InterPro" id="IPR012340">
    <property type="entry name" value="NA-bd_OB-fold"/>
</dbReference>
<evidence type="ECO:0000313" key="7">
    <source>
        <dbReference type="Proteomes" id="UP000053820"/>
    </source>
</evidence>
<dbReference type="PANTHER" id="PTHR10602">
    <property type="entry name" value="EUKARYOTIC TRANSLATION INITIATION FACTOR 2 SUBUNIT 1"/>
    <property type="match status" value="1"/>
</dbReference>
<reference evidence="6 7" key="1">
    <citation type="submission" date="2014-04" db="EMBL/GenBank/DDBJ databases">
        <title>Evolutionary Origins and Diversification of the Mycorrhizal Mutualists.</title>
        <authorList>
            <consortium name="DOE Joint Genome Institute"/>
            <consortium name="Mycorrhizal Genomics Consortium"/>
            <person name="Kohler A."/>
            <person name="Kuo A."/>
            <person name="Nagy L.G."/>
            <person name="Floudas D."/>
            <person name="Copeland A."/>
            <person name="Barry K.W."/>
            <person name="Cichocki N."/>
            <person name="Veneault-Fourrey C."/>
            <person name="LaButti K."/>
            <person name="Lindquist E.A."/>
            <person name="Lipzen A."/>
            <person name="Lundell T."/>
            <person name="Morin E."/>
            <person name="Murat C."/>
            <person name="Riley R."/>
            <person name="Ohm R."/>
            <person name="Sun H."/>
            <person name="Tunlid A."/>
            <person name="Henrissat B."/>
            <person name="Grigoriev I.V."/>
            <person name="Hibbett D.S."/>
            <person name="Martin F."/>
        </authorList>
    </citation>
    <scope>NUCLEOTIDE SEQUENCE [LARGE SCALE GENOMIC DNA]</scope>
    <source>
        <strain evidence="6 7">MD-312</strain>
    </source>
</reference>
<dbReference type="Gene3D" id="2.40.50.140">
    <property type="entry name" value="Nucleic acid-binding proteins"/>
    <property type="match status" value="1"/>
</dbReference>
<dbReference type="GO" id="GO:0005850">
    <property type="term" value="C:eukaryotic translation initiation factor 2 complex"/>
    <property type="evidence" value="ECO:0007669"/>
    <property type="project" value="TreeGrafter"/>
</dbReference>
<dbReference type="InterPro" id="IPR003029">
    <property type="entry name" value="S1_domain"/>
</dbReference>
<dbReference type="Gene3D" id="3.30.70.1130">
    <property type="entry name" value="EIF_2_alpha"/>
    <property type="match status" value="1"/>
</dbReference>
<keyword evidence="2" id="KW-0396">Initiation factor</keyword>
<dbReference type="GO" id="GO:0033290">
    <property type="term" value="C:eukaryotic 48S preinitiation complex"/>
    <property type="evidence" value="ECO:0007669"/>
    <property type="project" value="TreeGrafter"/>
</dbReference>
<dbReference type="SUPFAM" id="SSF50249">
    <property type="entry name" value="Nucleic acid-binding proteins"/>
    <property type="match status" value="1"/>
</dbReference>
<dbReference type="InterPro" id="IPR024054">
    <property type="entry name" value="TIF2_asu_middle_sf"/>
</dbReference>
<dbReference type="GO" id="GO:0003723">
    <property type="term" value="F:RNA binding"/>
    <property type="evidence" value="ECO:0007669"/>
    <property type="project" value="InterPro"/>
</dbReference>
<feature type="region of interest" description="Disordered" evidence="4">
    <location>
        <begin position="357"/>
        <end position="386"/>
    </location>
</feature>
<comment type="similarity">
    <text evidence="1">Belongs to the eIF-2-alpha family.</text>
</comment>
<feature type="compositionally biased region" description="Acidic residues" evidence="4">
    <location>
        <begin position="377"/>
        <end position="386"/>
    </location>
</feature>
<dbReference type="InterPro" id="IPR011488">
    <property type="entry name" value="TIF_2_asu"/>
</dbReference>
<accession>A0A0C9W8D8</accession>
<keyword evidence="3" id="KW-0648">Protein biosynthesis</keyword>
<proteinExistence type="inferred from homology"/>
<dbReference type="Pfam" id="PF07541">
    <property type="entry name" value="EIF_2_alpha"/>
    <property type="match status" value="1"/>
</dbReference>
<dbReference type="Pfam" id="PF00575">
    <property type="entry name" value="S1"/>
    <property type="match status" value="1"/>
</dbReference>
<dbReference type="PANTHER" id="PTHR10602:SF0">
    <property type="entry name" value="EUKARYOTIC TRANSLATION INITIATION FACTOR 2 SUBUNIT 1"/>
    <property type="match status" value="1"/>
</dbReference>
<dbReference type="AlphaFoldDB" id="A0A0C9W8D8"/>
<evidence type="ECO:0000313" key="6">
    <source>
        <dbReference type="EMBL" id="KIJ58942.1"/>
    </source>
</evidence>
<dbReference type="SUPFAM" id="SSF116742">
    <property type="entry name" value="eIF2alpha middle domain-like"/>
    <property type="match status" value="2"/>
</dbReference>
<dbReference type="GO" id="GO:0003743">
    <property type="term" value="F:translation initiation factor activity"/>
    <property type="evidence" value="ECO:0007669"/>
    <property type="project" value="UniProtKB-KW"/>
</dbReference>
<gene>
    <name evidence="6" type="ORF">HYDPIDRAFT_162871</name>
</gene>
<dbReference type="EMBL" id="KN839903">
    <property type="protein sequence ID" value="KIJ58942.1"/>
    <property type="molecule type" value="Genomic_DNA"/>
</dbReference>
<evidence type="ECO:0000256" key="1">
    <source>
        <dbReference type="ARBA" id="ARBA00007223"/>
    </source>
</evidence>